<name>A0A1H9BYU8_9HYPH</name>
<keyword evidence="3" id="KW-0547">Nucleotide-binding</keyword>
<protein>
    <submittedName>
        <fullName evidence="7">Amino acid/amide ABC transporter ATP-binding protein 2, HAAT family</fullName>
    </submittedName>
</protein>
<dbReference type="Proteomes" id="UP000199647">
    <property type="component" value="Unassembled WGS sequence"/>
</dbReference>
<dbReference type="GO" id="GO:0005524">
    <property type="term" value="F:ATP binding"/>
    <property type="evidence" value="ECO:0007669"/>
    <property type="project" value="UniProtKB-KW"/>
</dbReference>
<dbReference type="STRING" id="1855383.SAMN05216548_1023"/>
<evidence type="ECO:0000259" key="6">
    <source>
        <dbReference type="PROSITE" id="PS50893"/>
    </source>
</evidence>
<evidence type="ECO:0000313" key="7">
    <source>
        <dbReference type="EMBL" id="SEP94034.1"/>
    </source>
</evidence>
<dbReference type="OrthoDB" id="9806149at2"/>
<keyword evidence="8" id="KW-1185">Reference proteome</keyword>
<sequence>MSVPAPEFAAPGFPALEVRDLVAGYDPGLPIVNGASMTVRPGEFVTILGPNGAGKSTLIKAIAGLVRVTGGTVRLGGTEITGAPAHLMARHSLGFVPQTENIFALMTIDDNLRLAVGALPKAERGARMEAMYALFPDIADRRRLMAGRLSGGQRQMLAFARALAVSPSVLMLDEPSAGLSPKLVEQVFTKLADVRRTGVTILLVEQNARAALAVADRGVILVEGRERHEGPAAHLLDDPAVAELYLGGRRRAEGIGA</sequence>
<evidence type="ECO:0000256" key="2">
    <source>
        <dbReference type="ARBA" id="ARBA00022448"/>
    </source>
</evidence>
<keyword evidence="5" id="KW-0029">Amino-acid transport</keyword>
<dbReference type="AlphaFoldDB" id="A0A1H9BYU8"/>
<evidence type="ECO:0000256" key="4">
    <source>
        <dbReference type="ARBA" id="ARBA00022840"/>
    </source>
</evidence>
<keyword evidence="2" id="KW-0813">Transport</keyword>
<reference evidence="7 8" key="1">
    <citation type="submission" date="2016-10" db="EMBL/GenBank/DDBJ databases">
        <authorList>
            <person name="de Groot N.N."/>
        </authorList>
    </citation>
    <scope>NUCLEOTIDE SEQUENCE [LARGE SCALE GENOMIC DNA]</scope>
    <source>
        <strain evidence="7 8">A52C2</strain>
    </source>
</reference>
<dbReference type="Gene3D" id="3.40.50.300">
    <property type="entry name" value="P-loop containing nucleotide triphosphate hydrolases"/>
    <property type="match status" value="1"/>
</dbReference>
<proteinExistence type="inferred from homology"/>
<dbReference type="InterPro" id="IPR052156">
    <property type="entry name" value="BCAA_Transport_ATP-bd_LivF"/>
</dbReference>
<evidence type="ECO:0000313" key="8">
    <source>
        <dbReference type="Proteomes" id="UP000199647"/>
    </source>
</evidence>
<dbReference type="SUPFAM" id="SSF52540">
    <property type="entry name" value="P-loop containing nucleoside triphosphate hydrolases"/>
    <property type="match status" value="1"/>
</dbReference>
<accession>A0A1H9BYU8</accession>
<evidence type="ECO:0000256" key="1">
    <source>
        <dbReference type="ARBA" id="ARBA00005417"/>
    </source>
</evidence>
<dbReference type="GO" id="GO:0016887">
    <property type="term" value="F:ATP hydrolysis activity"/>
    <property type="evidence" value="ECO:0007669"/>
    <property type="project" value="InterPro"/>
</dbReference>
<dbReference type="RefSeq" id="WP_092495197.1">
    <property type="nucleotide sequence ID" value="NZ_FOFG01000002.1"/>
</dbReference>
<organism evidence="7 8">
    <name type="scientific">Faunimonas pinastri</name>
    <dbReference type="NCBI Taxonomy" id="1855383"/>
    <lineage>
        <taxon>Bacteria</taxon>
        <taxon>Pseudomonadati</taxon>
        <taxon>Pseudomonadota</taxon>
        <taxon>Alphaproteobacteria</taxon>
        <taxon>Hyphomicrobiales</taxon>
        <taxon>Afifellaceae</taxon>
        <taxon>Faunimonas</taxon>
    </lineage>
</organism>
<dbReference type="InterPro" id="IPR017871">
    <property type="entry name" value="ABC_transporter-like_CS"/>
</dbReference>
<dbReference type="GO" id="GO:0015658">
    <property type="term" value="F:branched-chain amino acid transmembrane transporter activity"/>
    <property type="evidence" value="ECO:0007669"/>
    <property type="project" value="TreeGrafter"/>
</dbReference>
<dbReference type="PROSITE" id="PS50893">
    <property type="entry name" value="ABC_TRANSPORTER_2"/>
    <property type="match status" value="1"/>
</dbReference>
<dbReference type="EMBL" id="FOFG01000002">
    <property type="protein sequence ID" value="SEP94034.1"/>
    <property type="molecule type" value="Genomic_DNA"/>
</dbReference>
<dbReference type="PANTHER" id="PTHR43820:SF7">
    <property type="entry name" value="BRANCHED-CHAIN AMINO ACID TRANSPORT ATP-BINDING PROTEIN LIVF-RELATED"/>
    <property type="match status" value="1"/>
</dbReference>
<evidence type="ECO:0000256" key="5">
    <source>
        <dbReference type="ARBA" id="ARBA00022970"/>
    </source>
</evidence>
<dbReference type="PROSITE" id="PS00211">
    <property type="entry name" value="ABC_TRANSPORTER_1"/>
    <property type="match status" value="1"/>
</dbReference>
<dbReference type="Pfam" id="PF00005">
    <property type="entry name" value="ABC_tran"/>
    <property type="match status" value="1"/>
</dbReference>
<evidence type="ECO:0000256" key="3">
    <source>
        <dbReference type="ARBA" id="ARBA00022741"/>
    </source>
</evidence>
<dbReference type="InterPro" id="IPR027417">
    <property type="entry name" value="P-loop_NTPase"/>
</dbReference>
<comment type="similarity">
    <text evidence="1">Belongs to the ABC transporter superfamily.</text>
</comment>
<dbReference type="SMART" id="SM00382">
    <property type="entry name" value="AAA"/>
    <property type="match status" value="1"/>
</dbReference>
<gene>
    <name evidence="7" type="ORF">SAMN05216548_1023</name>
</gene>
<dbReference type="CDD" id="cd03224">
    <property type="entry name" value="ABC_TM1139_LivF_branched"/>
    <property type="match status" value="1"/>
</dbReference>
<dbReference type="InterPro" id="IPR003593">
    <property type="entry name" value="AAA+_ATPase"/>
</dbReference>
<dbReference type="GO" id="GO:0015807">
    <property type="term" value="P:L-amino acid transport"/>
    <property type="evidence" value="ECO:0007669"/>
    <property type="project" value="TreeGrafter"/>
</dbReference>
<dbReference type="InterPro" id="IPR003439">
    <property type="entry name" value="ABC_transporter-like_ATP-bd"/>
</dbReference>
<keyword evidence="4 7" id="KW-0067">ATP-binding</keyword>
<feature type="domain" description="ABC transporter" evidence="6">
    <location>
        <begin position="16"/>
        <end position="248"/>
    </location>
</feature>
<dbReference type="PANTHER" id="PTHR43820">
    <property type="entry name" value="HIGH-AFFINITY BRANCHED-CHAIN AMINO ACID TRANSPORT ATP-BINDING PROTEIN LIVF"/>
    <property type="match status" value="1"/>
</dbReference>